<name>A0A1F7I3B5_9BACT</name>
<evidence type="ECO:0000313" key="6">
    <source>
        <dbReference type="Proteomes" id="UP000176803"/>
    </source>
</evidence>
<dbReference type="InterPro" id="IPR001173">
    <property type="entry name" value="Glyco_trans_2-like"/>
</dbReference>
<reference evidence="5 6" key="1">
    <citation type="journal article" date="2016" name="Nat. Commun.">
        <title>Thousands of microbial genomes shed light on interconnected biogeochemical processes in an aquifer system.</title>
        <authorList>
            <person name="Anantharaman K."/>
            <person name="Brown C.T."/>
            <person name="Hug L.A."/>
            <person name="Sharon I."/>
            <person name="Castelle C.J."/>
            <person name="Probst A.J."/>
            <person name="Thomas B.C."/>
            <person name="Singh A."/>
            <person name="Wilkins M.J."/>
            <person name="Karaoz U."/>
            <person name="Brodie E.L."/>
            <person name="Williams K.H."/>
            <person name="Hubbard S.S."/>
            <person name="Banfield J.F."/>
        </authorList>
    </citation>
    <scope>NUCLEOTIDE SEQUENCE [LARGE SCALE GENOMIC DNA]</scope>
</reference>
<dbReference type="SUPFAM" id="SSF53448">
    <property type="entry name" value="Nucleotide-diphospho-sugar transferases"/>
    <property type="match status" value="1"/>
</dbReference>
<comment type="caution">
    <text evidence="5">The sequence shown here is derived from an EMBL/GenBank/DDBJ whole genome shotgun (WGS) entry which is preliminary data.</text>
</comment>
<organism evidence="5 6">
    <name type="scientific">Candidatus Roizmanbacteria bacterium RIFCSPHIGHO2_12_FULL_41_11</name>
    <dbReference type="NCBI Taxonomy" id="1802052"/>
    <lineage>
        <taxon>Bacteria</taxon>
        <taxon>Candidatus Roizmaniibacteriota</taxon>
    </lineage>
</organism>
<evidence type="ECO:0000313" key="5">
    <source>
        <dbReference type="EMBL" id="OGK37879.1"/>
    </source>
</evidence>
<protein>
    <recommendedName>
        <fullName evidence="4">Glycosyltransferase 2-like domain-containing protein</fullName>
    </recommendedName>
</protein>
<dbReference type="EMBL" id="MGAC01000028">
    <property type="protein sequence ID" value="OGK37879.1"/>
    <property type="molecule type" value="Genomic_DNA"/>
</dbReference>
<dbReference type="Gene3D" id="3.90.550.10">
    <property type="entry name" value="Spore Coat Polysaccharide Biosynthesis Protein SpsA, Chain A"/>
    <property type="match status" value="1"/>
</dbReference>
<dbReference type="Pfam" id="PF00535">
    <property type="entry name" value="Glycos_transf_2"/>
    <property type="match status" value="1"/>
</dbReference>
<keyword evidence="3" id="KW-0808">Transferase</keyword>
<evidence type="ECO:0000259" key="4">
    <source>
        <dbReference type="Pfam" id="PF00535"/>
    </source>
</evidence>
<dbReference type="PANTHER" id="PTHR43630:SF1">
    <property type="entry name" value="POLY-BETA-1,6-N-ACETYL-D-GLUCOSAMINE SYNTHASE"/>
    <property type="match status" value="1"/>
</dbReference>
<dbReference type="AlphaFoldDB" id="A0A1F7I3B5"/>
<gene>
    <name evidence="5" type="ORF">A3F03_01530</name>
</gene>
<dbReference type="InterPro" id="IPR029044">
    <property type="entry name" value="Nucleotide-diphossugar_trans"/>
</dbReference>
<dbReference type="GO" id="GO:0016757">
    <property type="term" value="F:glycosyltransferase activity"/>
    <property type="evidence" value="ECO:0007669"/>
    <property type="project" value="UniProtKB-KW"/>
</dbReference>
<evidence type="ECO:0000256" key="1">
    <source>
        <dbReference type="ARBA" id="ARBA00006739"/>
    </source>
</evidence>
<feature type="domain" description="Glycosyltransferase 2-like" evidence="4">
    <location>
        <begin position="4"/>
        <end position="116"/>
    </location>
</feature>
<evidence type="ECO:0000256" key="2">
    <source>
        <dbReference type="ARBA" id="ARBA00022676"/>
    </source>
</evidence>
<accession>A0A1F7I3B5</accession>
<dbReference type="PANTHER" id="PTHR43630">
    <property type="entry name" value="POLY-BETA-1,6-N-ACETYL-D-GLUCOSAMINE SYNTHASE"/>
    <property type="match status" value="1"/>
</dbReference>
<keyword evidence="2" id="KW-0328">Glycosyltransferase</keyword>
<proteinExistence type="inferred from homology"/>
<sequence>MKISVVIPVFNEEKYIANCLDTLVNQEEPADEIIIVDNNSTDRTAWIVKKYPVILTHEKKQGMIPARNHGFNLAKYEIIARTDADSRLPRTWIKQIKSHFLNQSIDALSGTLLYYDLLFPTTLFANIFFRYLNKTQGFDTLAGPNLAITKKMWNKIKNTCCQDERLVHEDIDLAWHVHQAGGITKMDYSLIIQISARRIKHNPLSFFVEYPIRLRSTQRMHKPR</sequence>
<evidence type="ECO:0000256" key="3">
    <source>
        <dbReference type="ARBA" id="ARBA00022679"/>
    </source>
</evidence>
<dbReference type="Proteomes" id="UP000176803">
    <property type="component" value="Unassembled WGS sequence"/>
</dbReference>
<comment type="similarity">
    <text evidence="1">Belongs to the glycosyltransferase 2 family.</text>
</comment>